<protein>
    <submittedName>
        <fullName evidence="6">Thiol-disulfide isomerase or thioredoxin</fullName>
    </submittedName>
</protein>
<dbReference type="Proteomes" id="UP000184231">
    <property type="component" value="Unassembled WGS sequence"/>
</dbReference>
<evidence type="ECO:0000256" key="1">
    <source>
        <dbReference type="ARBA" id="ARBA00004196"/>
    </source>
</evidence>
<comment type="subcellular location">
    <subcellularLocation>
        <location evidence="1">Cell envelope</location>
    </subcellularLocation>
</comment>
<evidence type="ECO:0000256" key="2">
    <source>
        <dbReference type="ARBA" id="ARBA00022748"/>
    </source>
</evidence>
<dbReference type="GO" id="GO:0016853">
    <property type="term" value="F:isomerase activity"/>
    <property type="evidence" value="ECO:0007669"/>
    <property type="project" value="UniProtKB-KW"/>
</dbReference>
<keyword evidence="7" id="KW-1185">Reference proteome</keyword>
<dbReference type="InterPro" id="IPR013766">
    <property type="entry name" value="Thioredoxin_domain"/>
</dbReference>
<dbReference type="InterPro" id="IPR036249">
    <property type="entry name" value="Thioredoxin-like_sf"/>
</dbReference>
<dbReference type="InterPro" id="IPR012336">
    <property type="entry name" value="Thioredoxin-like_fold"/>
</dbReference>
<dbReference type="PROSITE" id="PS00194">
    <property type="entry name" value="THIOREDOXIN_1"/>
    <property type="match status" value="1"/>
</dbReference>
<evidence type="ECO:0000256" key="4">
    <source>
        <dbReference type="ARBA" id="ARBA00023284"/>
    </source>
</evidence>
<dbReference type="CDD" id="cd02966">
    <property type="entry name" value="TlpA_like_family"/>
    <property type="match status" value="1"/>
</dbReference>
<dbReference type="PANTHER" id="PTHR42852:SF6">
    <property type="entry name" value="THIOL:DISULFIDE INTERCHANGE PROTEIN DSBE"/>
    <property type="match status" value="1"/>
</dbReference>
<name>A0A1M6LS81_9FLAO</name>
<keyword evidence="4" id="KW-0676">Redox-active center</keyword>
<reference evidence="6 7" key="1">
    <citation type="submission" date="2016-11" db="EMBL/GenBank/DDBJ databases">
        <authorList>
            <person name="Jaros S."/>
            <person name="Januszkiewicz K."/>
            <person name="Wedrychowicz H."/>
        </authorList>
    </citation>
    <scope>NUCLEOTIDE SEQUENCE [LARGE SCALE GENOMIC DNA]</scope>
    <source>
        <strain evidence="6 7">CGMCC 1.8863</strain>
    </source>
</reference>
<dbReference type="RefSeq" id="WP_072765690.1">
    <property type="nucleotide sequence ID" value="NZ_FQYX01000033.1"/>
</dbReference>
<dbReference type="InterPro" id="IPR050553">
    <property type="entry name" value="Thioredoxin_ResA/DsbE_sf"/>
</dbReference>
<keyword evidence="2" id="KW-0201">Cytochrome c-type biogenesis</keyword>
<dbReference type="Gene3D" id="3.40.30.10">
    <property type="entry name" value="Glutaredoxin"/>
    <property type="match status" value="1"/>
</dbReference>
<feature type="domain" description="Thioredoxin" evidence="5">
    <location>
        <begin position="1019"/>
        <end position="1166"/>
    </location>
</feature>
<evidence type="ECO:0000256" key="3">
    <source>
        <dbReference type="ARBA" id="ARBA00023157"/>
    </source>
</evidence>
<dbReference type="PROSITE" id="PS51352">
    <property type="entry name" value="THIOREDOXIN_2"/>
    <property type="match status" value="1"/>
</dbReference>
<dbReference type="InterPro" id="IPR017937">
    <property type="entry name" value="Thioredoxin_CS"/>
</dbReference>
<proteinExistence type="predicted"/>
<dbReference type="SUPFAM" id="SSF52833">
    <property type="entry name" value="Thioredoxin-like"/>
    <property type="match status" value="1"/>
</dbReference>
<gene>
    <name evidence="6" type="ORF">SAMN04487911_13333</name>
</gene>
<dbReference type="STRING" id="558155.SAMN04487911_13333"/>
<sequence>MNQPTKDHTLKDIQKLLTSCFVFIFFINIAIAQESNSSKASLPETVFGEWQGNTGNGEYNGILIHPNFIETGYRAFMYQNIYKGDNGVYFFDAKDNQGNTISYQLEVVAKDSIKLKLGDNPFRVFVKNQNPLDGKHITISEVPNELKRSWYTTDGENNLEFSVGNQEITFRNKAYTIEEIVSFTSKEPREYRFVVKNNQEYWMFYFKNWDAHYLQIGFNGRAGDLYKAGKEYPNDRIKYYSEFAPSVNLSLPETVFGEWQGETGNGEYNGILIHPNFIETGYRAFMYQNIYKGDKGVYFFDAKDNQGNTISYQLEVVAKDSIKLKLGDNPFRVFVKHQNPLDGKPITAAEVPNELKRSWFSTDGKNNLEFSVENEKISFRNKAYTIEDVVSFTSKEPREYRFVVKNDQEYWMFYFKNWNEHYLQVGFNGKAGDWYKSNIEYPDYKIDNVAAFMNSKFPKELRGDWLQADGSNVWAFSFYYDNAVLEKAIWNYKSVKKIDDIHLITLERNGKEKTIYGKINKDASASFGTNEKALIPYTTNKINKPGFKLANDEPYNEENLFKVASATYAGIIRGFSVNSKEKTGMVYVNNVFTGDQDSYLVEIQDDGSFSVNIPSYYPQQVYVKLPNYYTSVFVEPGKESWQLINPGKSEGEFFAGDCAQLNTDLNSLQFIARDDSFYKNVVSNIDDYSLEAYKEESYSLYTKQLQKRDSVFKERFISNKSRQVFNIGIEYRLYDNIVSYDINSRDRDSAKIDNAYLSFITPEVYNNKLAVVSSSYKYFINRLKYLKPMRAKASVTHPSVLELAHILKEKNITLSAEEKELIASHKKHHQENAAALAKQKAFQKSHQEVIGSLSEKLSTIYQKLTEEERKEVFSSGGINFDKVETIIKSKNLAVSFTVKEKVTQKAQENLLTEEEQKRISKFYSPEIHEKNQAFSENHKAHIDAYINNEFKKQHIEQIRKNIGNSFSTDVIIAQAILGNITSSYIPLSDTELSTSQKVVDYPFITKVIKVENDKMKAKISANKSKTDFVVNETPMTEADKVFDAIISKYQGKVVFVDFWATWCGPCRSGMKQMQPLKEEYKDKDVVFVYITDPSSPETTYNNMIPNIKGEHFRVSKDKWNYLAQKFNISGIPHYLLVDKNGSVIKENTSDLRMPNALKGLIEVELNK</sequence>
<keyword evidence="6" id="KW-0413">Isomerase</keyword>
<dbReference type="Pfam" id="PF13905">
    <property type="entry name" value="Thioredoxin_8"/>
    <property type="match status" value="1"/>
</dbReference>
<evidence type="ECO:0000313" key="7">
    <source>
        <dbReference type="Proteomes" id="UP000184231"/>
    </source>
</evidence>
<dbReference type="GO" id="GO:0017004">
    <property type="term" value="P:cytochrome complex assembly"/>
    <property type="evidence" value="ECO:0007669"/>
    <property type="project" value="UniProtKB-KW"/>
</dbReference>
<evidence type="ECO:0000313" key="6">
    <source>
        <dbReference type="EMBL" id="SHJ73985.1"/>
    </source>
</evidence>
<dbReference type="AlphaFoldDB" id="A0A1M6LS81"/>
<accession>A0A1M6LS81</accession>
<organism evidence="6 7">
    <name type="scientific">Arenibacter nanhaiticus</name>
    <dbReference type="NCBI Taxonomy" id="558155"/>
    <lineage>
        <taxon>Bacteria</taxon>
        <taxon>Pseudomonadati</taxon>
        <taxon>Bacteroidota</taxon>
        <taxon>Flavobacteriia</taxon>
        <taxon>Flavobacteriales</taxon>
        <taxon>Flavobacteriaceae</taxon>
        <taxon>Arenibacter</taxon>
    </lineage>
</organism>
<dbReference type="EMBL" id="FQYX01000033">
    <property type="protein sequence ID" value="SHJ73985.1"/>
    <property type="molecule type" value="Genomic_DNA"/>
</dbReference>
<keyword evidence="3" id="KW-1015">Disulfide bond</keyword>
<dbReference type="GO" id="GO:0030313">
    <property type="term" value="C:cell envelope"/>
    <property type="evidence" value="ECO:0007669"/>
    <property type="project" value="UniProtKB-SubCell"/>
</dbReference>
<evidence type="ECO:0000259" key="5">
    <source>
        <dbReference type="PROSITE" id="PS51352"/>
    </source>
</evidence>
<dbReference type="OrthoDB" id="1096670at2"/>
<dbReference type="PANTHER" id="PTHR42852">
    <property type="entry name" value="THIOL:DISULFIDE INTERCHANGE PROTEIN DSBE"/>
    <property type="match status" value="1"/>
</dbReference>